<dbReference type="HOGENOM" id="CLU_1967304_0_0_11"/>
<evidence type="ECO:0000313" key="1">
    <source>
        <dbReference type="EMBL" id="CAJ58933.1"/>
    </source>
</evidence>
<dbReference type="RefSeq" id="WP_011601514.1">
    <property type="nucleotide sequence ID" value="NC_008278.1"/>
</dbReference>
<organism evidence="1 2">
    <name type="scientific">Frankia alni (strain DSM 45986 / CECT 9034 / ACN14a)</name>
    <dbReference type="NCBI Taxonomy" id="326424"/>
    <lineage>
        <taxon>Bacteria</taxon>
        <taxon>Bacillati</taxon>
        <taxon>Actinomycetota</taxon>
        <taxon>Actinomycetes</taxon>
        <taxon>Frankiales</taxon>
        <taxon>Frankiaceae</taxon>
        <taxon>Frankia</taxon>
    </lineage>
</organism>
<dbReference type="EMBL" id="CT573213">
    <property type="protein sequence ID" value="CAJ58933.1"/>
    <property type="molecule type" value="Genomic_DNA"/>
</dbReference>
<keyword evidence="2" id="KW-1185">Reference proteome</keyword>
<gene>
    <name evidence="1" type="ordered locus">FRAAL0256</name>
</gene>
<protein>
    <submittedName>
        <fullName evidence="1">Uncharacterized protein</fullName>
    </submittedName>
</protein>
<dbReference type="AlphaFoldDB" id="Q0RU11"/>
<evidence type="ECO:0000313" key="2">
    <source>
        <dbReference type="Proteomes" id="UP000000657"/>
    </source>
</evidence>
<name>Q0RU11_FRAAA</name>
<dbReference type="STRING" id="326424.FRAAL0256"/>
<proteinExistence type="predicted"/>
<dbReference type="Proteomes" id="UP000000657">
    <property type="component" value="Chromosome"/>
</dbReference>
<accession>Q0RU11</accession>
<sequence length="127" mass="15044">MRKIERCAMWKFVENEKGWLKVDPADHFPEGKLLGIRDWLEDDIQHSLRSLELFRDDWRRVRSGECEGTAGNSTEQTLVGDEVLFESLYERWDDFAMPLAEMYEILDRYEDFLRERAARRRQAAAGG</sequence>
<dbReference type="KEGG" id="fal:FRAAL0256"/>
<reference evidence="1 2" key="1">
    <citation type="journal article" date="2007" name="Genome Res.">
        <title>Genome characteristics of facultatively symbiotic Frankia sp. strains reflect host range and host plant biogeography.</title>
        <authorList>
            <person name="Normand P."/>
            <person name="Lapierre P."/>
            <person name="Tisa L.S."/>
            <person name="Gogarten J.P."/>
            <person name="Alloisio N."/>
            <person name="Bagnarol E."/>
            <person name="Bassi C.A."/>
            <person name="Berry A.M."/>
            <person name="Bickhart D.M."/>
            <person name="Choisne N."/>
            <person name="Couloux A."/>
            <person name="Cournoyer B."/>
            <person name="Cruveiller S."/>
            <person name="Daubin V."/>
            <person name="Demange N."/>
            <person name="Francino M.P."/>
            <person name="Goltsman E."/>
            <person name="Huang Y."/>
            <person name="Kopp O.R."/>
            <person name="Labarre L."/>
            <person name="Lapidus A."/>
            <person name="Lavire C."/>
            <person name="Marechal J."/>
            <person name="Martinez M."/>
            <person name="Mastronunzio J.E."/>
            <person name="Mullin B.C."/>
            <person name="Niemann J."/>
            <person name="Pujic P."/>
            <person name="Rawnsley T."/>
            <person name="Rouy Z."/>
            <person name="Schenowitz C."/>
            <person name="Sellstedt A."/>
            <person name="Tavares F."/>
            <person name="Tomkins J.P."/>
            <person name="Vallenet D."/>
            <person name="Valverde C."/>
            <person name="Wall L.G."/>
            <person name="Wang Y."/>
            <person name="Medigue C."/>
            <person name="Benson D.R."/>
        </authorList>
    </citation>
    <scope>NUCLEOTIDE SEQUENCE [LARGE SCALE GENOMIC DNA]</scope>
    <source>
        <strain evidence="2">DSM 45986 / CECT 9034 / ACN14a</strain>
    </source>
</reference>